<feature type="domain" description="Radical SAM core" evidence="6">
    <location>
        <begin position="123"/>
        <end position="271"/>
    </location>
</feature>
<dbReference type="Pfam" id="PF04055">
    <property type="entry name" value="Radical_SAM"/>
    <property type="match status" value="1"/>
</dbReference>
<keyword evidence="2" id="KW-0479">Metal-binding</keyword>
<dbReference type="SUPFAM" id="SSF102114">
    <property type="entry name" value="Radical SAM enzymes"/>
    <property type="match status" value="1"/>
</dbReference>
<dbReference type="EMBL" id="UGSC01000001">
    <property type="protein sequence ID" value="SUA71437.1"/>
    <property type="molecule type" value="Genomic_DNA"/>
</dbReference>
<dbReference type="GO" id="GO:0016491">
    <property type="term" value="F:oxidoreductase activity"/>
    <property type="evidence" value="ECO:0007669"/>
    <property type="project" value="InterPro"/>
</dbReference>
<dbReference type="EC" id="2.1.1.-" evidence="7"/>
<evidence type="ECO:0000256" key="4">
    <source>
        <dbReference type="ARBA" id="ARBA00023014"/>
    </source>
</evidence>
<evidence type="ECO:0000256" key="5">
    <source>
        <dbReference type="ARBA" id="ARBA00023601"/>
    </source>
</evidence>
<dbReference type="InterPro" id="IPR007197">
    <property type="entry name" value="rSAM"/>
</dbReference>
<keyword evidence="7" id="KW-0489">Methyltransferase</keyword>
<dbReference type="Proteomes" id="UP000254400">
    <property type="component" value="Unassembled WGS sequence"/>
</dbReference>
<accession>A0A378Y518</accession>
<dbReference type="GO" id="GO:0046872">
    <property type="term" value="F:metal ion binding"/>
    <property type="evidence" value="ECO:0007669"/>
    <property type="project" value="UniProtKB-KW"/>
</dbReference>
<sequence>MILDSTVMEFFRNIKKQYGNYSRLFKLFQTKNKSYLYDVGTGKVMECTEIEYVFLNNLQVYGDIEEVIKTTKVNDDTLTILIDLIHVAQEQHLFQAPPLLSFALSKDEVLENARSHLEQVTLELTEQCNMACHYCIYHSGNIDFREFGRRHMSWQVAELAIDYTLKNSGKKVAVTFYGGEPLIEFKLLKHCVDYTLKNGADKDLTFSMTTNLTLMTAEIAEYLSTVPNFGVVCSIDGPKEIHDCRRVFKNGEGTYDKAINGLKHLINAYGEKSNSLISLSMVTPRPANDVVMKKIQNFFNSLSWVPKDITKNISYVRHSSDIEKTITEKSSMHCYDNPVGNWTIDLMLNNTSISKNTPFTIDFLHKQFSIIHDRILTETPYPDYCLNGCCSPASRRIYVTVNGDFHLCERIGKSPSVGNVYSGIDESVLIDRYIDDYGKESLSQCSKCWAIRLCSVCYVECYDSDKFNIEKKKIACRRSLDMLEHALISYHTILEHKPHLLEELNHITLV</sequence>
<dbReference type="InterPro" id="IPR058240">
    <property type="entry name" value="rSAM_sf"/>
</dbReference>
<keyword evidence="7" id="KW-0808">Transferase</keyword>
<evidence type="ECO:0000313" key="8">
    <source>
        <dbReference type="Proteomes" id="UP000254400"/>
    </source>
</evidence>
<reference evidence="7 8" key="1">
    <citation type="submission" date="2018-06" db="EMBL/GenBank/DDBJ databases">
        <authorList>
            <consortium name="Pathogen Informatics"/>
            <person name="Doyle S."/>
        </authorList>
    </citation>
    <scope>NUCLEOTIDE SEQUENCE [LARGE SCALE GENOMIC DNA]</scope>
    <source>
        <strain evidence="7 8">NCTC10343</strain>
    </source>
</reference>
<keyword evidence="3" id="KW-0408">Iron</keyword>
<keyword evidence="1" id="KW-0949">S-adenosyl-L-methionine</keyword>
<dbReference type="AlphaFoldDB" id="A0A378Y518"/>
<dbReference type="CDD" id="cd01335">
    <property type="entry name" value="Radical_SAM"/>
    <property type="match status" value="1"/>
</dbReference>
<dbReference type="PANTHER" id="PTHR43273:SF3">
    <property type="entry name" value="ANAEROBIC SULFATASE-MATURATING ENZYME HOMOLOG ASLB-RELATED"/>
    <property type="match status" value="1"/>
</dbReference>
<comment type="similarity">
    <text evidence="5">Belongs to the radical SAM superfamily. Anaerobic sulfatase-maturating enzyme family.</text>
</comment>
<dbReference type="GO" id="GO:0032259">
    <property type="term" value="P:methylation"/>
    <property type="evidence" value="ECO:0007669"/>
    <property type="project" value="UniProtKB-KW"/>
</dbReference>
<dbReference type="SFLD" id="SFLDG01386">
    <property type="entry name" value="main_SPASM_domain-containing"/>
    <property type="match status" value="1"/>
</dbReference>
<dbReference type="SFLD" id="SFLDS00029">
    <property type="entry name" value="Radical_SAM"/>
    <property type="match status" value="1"/>
</dbReference>
<dbReference type="RefSeq" id="WP_016818616.1">
    <property type="nucleotide sequence ID" value="NZ_CP023711.1"/>
</dbReference>
<organism evidence="7 8">
    <name type="scientific">Paenibacillus polymyxa</name>
    <name type="common">Bacillus polymyxa</name>
    <dbReference type="NCBI Taxonomy" id="1406"/>
    <lineage>
        <taxon>Bacteria</taxon>
        <taxon>Bacillati</taxon>
        <taxon>Bacillota</taxon>
        <taxon>Bacilli</taxon>
        <taxon>Bacillales</taxon>
        <taxon>Paenibacillaceae</taxon>
        <taxon>Paenibacillus</taxon>
    </lineage>
</organism>
<evidence type="ECO:0000313" key="7">
    <source>
        <dbReference type="EMBL" id="SUA71437.1"/>
    </source>
</evidence>
<evidence type="ECO:0000259" key="6">
    <source>
        <dbReference type="Pfam" id="PF04055"/>
    </source>
</evidence>
<proteinExistence type="inferred from homology"/>
<evidence type="ECO:0000256" key="3">
    <source>
        <dbReference type="ARBA" id="ARBA00023004"/>
    </source>
</evidence>
<dbReference type="GO" id="GO:0008168">
    <property type="term" value="F:methyltransferase activity"/>
    <property type="evidence" value="ECO:0007669"/>
    <property type="project" value="UniProtKB-KW"/>
</dbReference>
<protein>
    <submittedName>
        <fullName evidence="7">Ribosomal RNA large subunit methyltransferase N EC</fullName>
        <ecNumber evidence="7">2.1.1.-</ecNumber>
    </submittedName>
</protein>
<dbReference type="GO" id="GO:0051536">
    <property type="term" value="F:iron-sulfur cluster binding"/>
    <property type="evidence" value="ECO:0007669"/>
    <property type="project" value="UniProtKB-KW"/>
</dbReference>
<dbReference type="InterPro" id="IPR013785">
    <property type="entry name" value="Aldolase_TIM"/>
</dbReference>
<dbReference type="PANTHER" id="PTHR43273">
    <property type="entry name" value="ANAEROBIC SULFATASE-MATURATING ENZYME HOMOLOG ASLB-RELATED"/>
    <property type="match status" value="1"/>
</dbReference>
<keyword evidence="4" id="KW-0411">Iron-sulfur</keyword>
<dbReference type="Gene3D" id="3.20.20.70">
    <property type="entry name" value="Aldolase class I"/>
    <property type="match status" value="1"/>
</dbReference>
<gene>
    <name evidence="7" type="primary">M1_4319</name>
    <name evidence="7" type="ORF">NCTC10343_04341</name>
</gene>
<evidence type="ECO:0000256" key="1">
    <source>
        <dbReference type="ARBA" id="ARBA00022691"/>
    </source>
</evidence>
<evidence type="ECO:0000256" key="2">
    <source>
        <dbReference type="ARBA" id="ARBA00022723"/>
    </source>
</evidence>
<dbReference type="SFLD" id="SFLDG01384">
    <property type="entry name" value="thioether_bond_formation_requi"/>
    <property type="match status" value="1"/>
</dbReference>
<dbReference type="GeneID" id="93347668"/>
<dbReference type="InterPro" id="IPR023867">
    <property type="entry name" value="Sulphatase_maturase_rSAM"/>
</dbReference>
<name>A0A378Y518_PAEPO</name>
<dbReference type="SFLD" id="SFLDG01067">
    <property type="entry name" value="SPASM/twitch_domain_containing"/>
    <property type="match status" value="1"/>
</dbReference>